<gene>
    <name evidence="2" type="ORF">IF1G_01271</name>
</gene>
<sequence length="83" mass="8534">MSPATAVGLVGRNAPRPQKAEMLGVPANNASDGREVTTDQRVKMQADLGVSGLKASCGNGFRGCTQWLLLHDTGGARAALGAR</sequence>
<evidence type="ECO:0000313" key="3">
    <source>
        <dbReference type="Proteomes" id="UP000315783"/>
    </source>
</evidence>
<dbReference type="Proteomes" id="UP000315783">
    <property type="component" value="Unassembled WGS sequence"/>
</dbReference>
<evidence type="ECO:0000256" key="1">
    <source>
        <dbReference type="SAM" id="MobiDB-lite"/>
    </source>
</evidence>
<reference evidence="2 3" key="1">
    <citation type="journal article" date="2019" name="Appl. Microbiol. Biotechnol.">
        <title>Genome sequence of Isaria javanica and comparative genome analysis insights into family S53 peptidase evolution in fungal entomopathogens.</title>
        <authorList>
            <person name="Lin R."/>
            <person name="Zhang X."/>
            <person name="Xin B."/>
            <person name="Zou M."/>
            <person name="Gao Y."/>
            <person name="Qin F."/>
            <person name="Hu Q."/>
            <person name="Xie B."/>
            <person name="Cheng X."/>
        </authorList>
    </citation>
    <scope>NUCLEOTIDE SEQUENCE [LARGE SCALE GENOMIC DNA]</scope>
    <source>
        <strain evidence="2 3">IJ1G</strain>
    </source>
</reference>
<evidence type="ECO:0000313" key="2">
    <source>
        <dbReference type="EMBL" id="TQV99056.1"/>
    </source>
</evidence>
<feature type="region of interest" description="Disordered" evidence="1">
    <location>
        <begin position="1"/>
        <end position="37"/>
    </location>
</feature>
<accession>A0A545VBE3</accession>
<name>A0A545VBE3_9HYPO</name>
<protein>
    <submittedName>
        <fullName evidence="2">Uncharacterized protein</fullName>
    </submittedName>
</protein>
<dbReference type="AlphaFoldDB" id="A0A545VBE3"/>
<keyword evidence="3" id="KW-1185">Reference proteome</keyword>
<dbReference type="EMBL" id="SPUK01000002">
    <property type="protein sequence ID" value="TQV99056.1"/>
    <property type="molecule type" value="Genomic_DNA"/>
</dbReference>
<organism evidence="2 3">
    <name type="scientific">Cordyceps javanica</name>
    <dbReference type="NCBI Taxonomy" id="43265"/>
    <lineage>
        <taxon>Eukaryota</taxon>
        <taxon>Fungi</taxon>
        <taxon>Dikarya</taxon>
        <taxon>Ascomycota</taxon>
        <taxon>Pezizomycotina</taxon>
        <taxon>Sordariomycetes</taxon>
        <taxon>Hypocreomycetidae</taxon>
        <taxon>Hypocreales</taxon>
        <taxon>Cordycipitaceae</taxon>
        <taxon>Cordyceps</taxon>
    </lineage>
</organism>
<comment type="caution">
    <text evidence="2">The sequence shown here is derived from an EMBL/GenBank/DDBJ whole genome shotgun (WGS) entry which is preliminary data.</text>
</comment>
<proteinExistence type="predicted"/>